<accession>A0A3B1CYF0</accession>
<protein>
    <submittedName>
        <fullName evidence="1">Uncharacterized protein</fullName>
    </submittedName>
</protein>
<gene>
    <name evidence="1" type="ORF">MNBD_PLANCTO03-208</name>
</gene>
<dbReference type="EMBL" id="UOGK01000001">
    <property type="protein sequence ID" value="VAX35666.1"/>
    <property type="molecule type" value="Genomic_DNA"/>
</dbReference>
<dbReference type="Gene3D" id="1.25.10.10">
    <property type="entry name" value="Leucine-rich Repeat Variant"/>
    <property type="match status" value="1"/>
</dbReference>
<organism evidence="1">
    <name type="scientific">hydrothermal vent metagenome</name>
    <dbReference type="NCBI Taxonomy" id="652676"/>
    <lineage>
        <taxon>unclassified sequences</taxon>
        <taxon>metagenomes</taxon>
        <taxon>ecological metagenomes</taxon>
    </lineage>
</organism>
<proteinExistence type="predicted"/>
<reference evidence="1" key="1">
    <citation type="submission" date="2018-06" db="EMBL/GenBank/DDBJ databases">
        <authorList>
            <person name="Zhirakovskaya E."/>
        </authorList>
    </citation>
    <scope>NUCLEOTIDE SEQUENCE</scope>
</reference>
<sequence>MHSTPAEYAPPIDRLLTLGCPGCTDGEQKFWRTEPFADYAAMGIGPEHLPELHRLAFDRQLAEGDAPGSYGPVHAARAIGALHPPELLADLIELTRRLDRTNDDAWLEDMPNVLARFGGSAIPPLVRVAGDSREAFGARLYFVDTIERIALEHPETRERVVAAFGKMLKYAAYGDPGINAHVISSLVELSAAEVLPAIRAAFATGRIDEYSCGPLKEIEEDIVLSPEEQKARAQERNDRAEAELAAMSEEEAMAVMVERVRKMTEQMR</sequence>
<dbReference type="InterPro" id="IPR011989">
    <property type="entry name" value="ARM-like"/>
</dbReference>
<evidence type="ECO:0000313" key="1">
    <source>
        <dbReference type="EMBL" id="VAX35666.1"/>
    </source>
</evidence>
<dbReference type="AlphaFoldDB" id="A0A3B1CYF0"/>
<name>A0A3B1CYF0_9ZZZZ</name>